<dbReference type="InterPro" id="IPR051678">
    <property type="entry name" value="AGP_Transferase"/>
</dbReference>
<proteinExistence type="predicted"/>
<dbReference type="PhylomeDB" id="A0A0A2L8K4"/>
<organism evidence="2 3">
    <name type="scientific">Penicillium italicum</name>
    <name type="common">Blue mold</name>
    <dbReference type="NCBI Taxonomy" id="40296"/>
    <lineage>
        <taxon>Eukaryota</taxon>
        <taxon>Fungi</taxon>
        <taxon>Dikarya</taxon>
        <taxon>Ascomycota</taxon>
        <taxon>Pezizomycotina</taxon>
        <taxon>Eurotiomycetes</taxon>
        <taxon>Eurotiomycetidae</taxon>
        <taxon>Eurotiales</taxon>
        <taxon>Aspergillaceae</taxon>
        <taxon>Penicillium</taxon>
    </lineage>
</organism>
<evidence type="ECO:0000313" key="2">
    <source>
        <dbReference type="EMBL" id="KGO76284.1"/>
    </source>
</evidence>
<comment type="caution">
    <text evidence="2">The sequence shown here is derived from an EMBL/GenBank/DDBJ whole genome shotgun (WGS) entry which is preliminary data.</text>
</comment>
<sequence length="535" mass="62767">MAKTSENMEPRMSYDDVAWEQSEDVSDNWLLQFLDIDVKRPIAKFILQHDSGDDPEFTILRKGSFNIILQMKYTYSATNIRFSQPGAILFPEEKVKNEVAVMRYISDQTSIPVPFIIHSGIREDIPLNLSPFIIMSHIEHTTTMYDALNTPGCPNEERGVLDSNIDEDQLEMLYTQLAKIQLQLFKPELPKIGSLSQVDDFSWEVTSRPLSMNMNELVRLGTLPRSKLPPLEATFTTASSYIEALAQLNIQHLLYQRNDAVRSADDCCRKFIARQLFYKLARDKKLSLPCCETGPFKLWCDDFRPANILLNENMHIAGVLDWEFTHAGPVEFSYAPPWWLLIEKPEYWSEGIEDWVRVFDRRLKTFLTAMRRCEDMDARHSQHRLSDHMQRSWESGDFWVVYAILHSFAFDAIYWQKIDQRFFGPTETDDPNEAWKERLNLLDENQKAEMERLVTRKLEEMEDRVLAWDPDEYTEAFRHGLMRRREKKLTRPRSLARNLSELNARCAVGGFRIFNRHDTLFNHLPLRLSVFSRFL</sequence>
<dbReference type="OrthoDB" id="5412996at2759"/>
<dbReference type="InterPro" id="IPR011009">
    <property type="entry name" value="Kinase-like_dom_sf"/>
</dbReference>
<name>A0A0A2L8K4_PENIT</name>
<keyword evidence="3" id="KW-1185">Reference proteome</keyword>
<protein>
    <submittedName>
        <fullName evidence="2">Aminoglycoside phosphotransferase</fullName>
    </submittedName>
</protein>
<evidence type="ECO:0000313" key="3">
    <source>
        <dbReference type="Proteomes" id="UP000030104"/>
    </source>
</evidence>
<dbReference type="PANTHER" id="PTHR21310:SF37">
    <property type="entry name" value="AMINOGLYCOSIDE PHOSPHOTRANSFERASE DOMAIN-CONTAINING PROTEIN"/>
    <property type="match status" value="1"/>
</dbReference>
<dbReference type="Pfam" id="PF01636">
    <property type="entry name" value="APH"/>
    <property type="match status" value="1"/>
</dbReference>
<keyword evidence="2" id="KW-0808">Transferase</keyword>
<evidence type="ECO:0000259" key="1">
    <source>
        <dbReference type="Pfam" id="PF01636"/>
    </source>
</evidence>
<gene>
    <name evidence="2" type="ORF">PITC_037100</name>
</gene>
<dbReference type="AlphaFoldDB" id="A0A0A2L8K4"/>
<accession>A0A0A2L8K4</accession>
<dbReference type="SUPFAM" id="SSF56112">
    <property type="entry name" value="Protein kinase-like (PK-like)"/>
    <property type="match status" value="1"/>
</dbReference>
<dbReference type="OMA" id="QMKYTYS"/>
<dbReference type="HOGENOM" id="CLU_028906_4_1_1"/>
<dbReference type="InterPro" id="IPR002575">
    <property type="entry name" value="Aminoglycoside_PTrfase"/>
</dbReference>
<dbReference type="PANTHER" id="PTHR21310">
    <property type="entry name" value="AMINOGLYCOSIDE PHOSPHOTRANSFERASE-RELATED-RELATED"/>
    <property type="match status" value="1"/>
</dbReference>
<dbReference type="EMBL" id="JQGA01000294">
    <property type="protein sequence ID" value="KGO76284.1"/>
    <property type="molecule type" value="Genomic_DNA"/>
</dbReference>
<dbReference type="Proteomes" id="UP000030104">
    <property type="component" value="Unassembled WGS sequence"/>
</dbReference>
<dbReference type="STRING" id="40296.A0A0A2L8K4"/>
<feature type="domain" description="Aminoglycoside phosphotransferase" evidence="1">
    <location>
        <begin position="92"/>
        <end position="332"/>
    </location>
</feature>
<reference evidence="2 3" key="1">
    <citation type="journal article" date="2015" name="Mol. Plant Microbe Interact.">
        <title>Genome, transcriptome, and functional analyses of Penicillium expansum provide new insights into secondary metabolism and pathogenicity.</title>
        <authorList>
            <person name="Ballester A.R."/>
            <person name="Marcet-Houben M."/>
            <person name="Levin E."/>
            <person name="Sela N."/>
            <person name="Selma-Lazaro C."/>
            <person name="Carmona L."/>
            <person name="Wisniewski M."/>
            <person name="Droby S."/>
            <person name="Gonzalez-Candelas L."/>
            <person name="Gabaldon T."/>
        </authorList>
    </citation>
    <scope>NUCLEOTIDE SEQUENCE [LARGE SCALE GENOMIC DNA]</scope>
    <source>
        <strain evidence="2 3">PHI-1</strain>
    </source>
</reference>
<dbReference type="GO" id="GO:0016740">
    <property type="term" value="F:transferase activity"/>
    <property type="evidence" value="ECO:0007669"/>
    <property type="project" value="UniProtKB-KW"/>
</dbReference>